<evidence type="ECO:0000313" key="7">
    <source>
        <dbReference type="Proteomes" id="UP000054560"/>
    </source>
</evidence>
<dbReference type="PANTHER" id="PTHR24296">
    <property type="entry name" value="CYTOCHROME P450"/>
    <property type="match status" value="1"/>
</dbReference>
<dbReference type="GO" id="GO:0020037">
    <property type="term" value="F:heme binding"/>
    <property type="evidence" value="ECO:0007669"/>
    <property type="project" value="InterPro"/>
</dbReference>
<dbReference type="SUPFAM" id="SSF48264">
    <property type="entry name" value="Cytochrome P450"/>
    <property type="match status" value="1"/>
</dbReference>
<name>A0A0L0G9X9_9EUKA</name>
<dbReference type="eggNOG" id="KOG0157">
    <property type="taxonomic scope" value="Eukaryota"/>
</dbReference>
<keyword evidence="3" id="KW-0560">Oxidoreductase</keyword>
<feature type="transmembrane region" description="Helical" evidence="5">
    <location>
        <begin position="12"/>
        <end position="34"/>
    </location>
</feature>
<keyword evidence="7" id="KW-1185">Reference proteome</keyword>
<dbReference type="RefSeq" id="XP_014158960.1">
    <property type="nucleotide sequence ID" value="XM_014303485.1"/>
</dbReference>
<dbReference type="GeneID" id="25903255"/>
<protein>
    <recommendedName>
        <fullName evidence="8">Cytochrome P450</fullName>
    </recommendedName>
</protein>
<dbReference type="InterPro" id="IPR036396">
    <property type="entry name" value="Cyt_P450_sf"/>
</dbReference>
<sequence length="133" mass="14811">MAVLSQVISGFISSLSVRSVLLSVLMVCMASYLCRQLRDSIRGKSRALIQGPPKRLIVGNTLELLSNLHRLNEYFVDLTKQYGRTFPLTLFGRPTTHVTSDPAVIEHVLKTNFLGYGKGLRFHSIFECLLGDG</sequence>
<dbReference type="Proteomes" id="UP000054560">
    <property type="component" value="Unassembled WGS sequence"/>
</dbReference>
<dbReference type="GO" id="GO:0005506">
    <property type="term" value="F:iron ion binding"/>
    <property type="evidence" value="ECO:0007669"/>
    <property type="project" value="InterPro"/>
</dbReference>
<proteinExistence type="inferred from homology"/>
<keyword evidence="5" id="KW-0812">Transmembrane</keyword>
<keyword evidence="4" id="KW-0408">Iron</keyword>
<dbReference type="AlphaFoldDB" id="A0A0L0G9X9"/>
<dbReference type="STRING" id="667725.A0A0L0G9X9"/>
<evidence type="ECO:0000256" key="1">
    <source>
        <dbReference type="ARBA" id="ARBA00010617"/>
    </source>
</evidence>
<keyword evidence="5" id="KW-1133">Transmembrane helix</keyword>
<gene>
    <name evidence="6" type="ORF">SARC_02751</name>
</gene>
<evidence type="ECO:0000256" key="2">
    <source>
        <dbReference type="ARBA" id="ARBA00022723"/>
    </source>
</evidence>
<keyword evidence="5" id="KW-0472">Membrane</keyword>
<evidence type="ECO:0000256" key="4">
    <source>
        <dbReference type="ARBA" id="ARBA00023004"/>
    </source>
</evidence>
<organism evidence="6 7">
    <name type="scientific">Sphaeroforma arctica JP610</name>
    <dbReference type="NCBI Taxonomy" id="667725"/>
    <lineage>
        <taxon>Eukaryota</taxon>
        <taxon>Ichthyosporea</taxon>
        <taxon>Ichthyophonida</taxon>
        <taxon>Sphaeroforma</taxon>
    </lineage>
</organism>
<evidence type="ECO:0008006" key="8">
    <source>
        <dbReference type="Google" id="ProtNLM"/>
    </source>
</evidence>
<evidence type="ECO:0000256" key="3">
    <source>
        <dbReference type="ARBA" id="ARBA00023002"/>
    </source>
</evidence>
<evidence type="ECO:0000313" key="6">
    <source>
        <dbReference type="EMBL" id="KNC85058.1"/>
    </source>
</evidence>
<accession>A0A0L0G9X9</accession>
<dbReference type="GO" id="GO:0016705">
    <property type="term" value="F:oxidoreductase activity, acting on paired donors, with incorporation or reduction of molecular oxygen"/>
    <property type="evidence" value="ECO:0007669"/>
    <property type="project" value="InterPro"/>
</dbReference>
<dbReference type="OrthoDB" id="1745078at2759"/>
<evidence type="ECO:0000256" key="5">
    <source>
        <dbReference type="SAM" id="Phobius"/>
    </source>
</evidence>
<dbReference type="GO" id="GO:0004497">
    <property type="term" value="F:monooxygenase activity"/>
    <property type="evidence" value="ECO:0007669"/>
    <property type="project" value="InterPro"/>
</dbReference>
<comment type="similarity">
    <text evidence="1">Belongs to the cytochrome P450 family.</text>
</comment>
<keyword evidence="2" id="KW-0479">Metal-binding</keyword>
<dbReference type="Gene3D" id="1.10.630.10">
    <property type="entry name" value="Cytochrome P450"/>
    <property type="match status" value="1"/>
</dbReference>
<dbReference type="EMBL" id="KQ241723">
    <property type="protein sequence ID" value="KNC85058.1"/>
    <property type="molecule type" value="Genomic_DNA"/>
</dbReference>
<reference evidence="6 7" key="1">
    <citation type="submission" date="2011-02" db="EMBL/GenBank/DDBJ databases">
        <title>The Genome Sequence of Sphaeroforma arctica JP610.</title>
        <authorList>
            <consortium name="The Broad Institute Genome Sequencing Platform"/>
            <person name="Russ C."/>
            <person name="Cuomo C."/>
            <person name="Young S.K."/>
            <person name="Zeng Q."/>
            <person name="Gargeya S."/>
            <person name="Alvarado L."/>
            <person name="Berlin A."/>
            <person name="Chapman S.B."/>
            <person name="Chen Z."/>
            <person name="Freedman E."/>
            <person name="Gellesch M."/>
            <person name="Goldberg J."/>
            <person name="Griggs A."/>
            <person name="Gujja S."/>
            <person name="Heilman E."/>
            <person name="Heiman D."/>
            <person name="Howarth C."/>
            <person name="Mehta T."/>
            <person name="Neiman D."/>
            <person name="Pearson M."/>
            <person name="Roberts A."/>
            <person name="Saif S."/>
            <person name="Shea T."/>
            <person name="Shenoy N."/>
            <person name="Sisk P."/>
            <person name="Stolte C."/>
            <person name="Sykes S."/>
            <person name="White J."/>
            <person name="Yandava C."/>
            <person name="Burger G."/>
            <person name="Gray M.W."/>
            <person name="Holland P.W.H."/>
            <person name="King N."/>
            <person name="Lang F.B.F."/>
            <person name="Roger A.J."/>
            <person name="Ruiz-Trillo I."/>
            <person name="Haas B."/>
            <person name="Nusbaum C."/>
            <person name="Birren B."/>
        </authorList>
    </citation>
    <scope>NUCLEOTIDE SEQUENCE [LARGE SCALE GENOMIC DNA]</scope>
    <source>
        <strain evidence="6 7">JP610</strain>
    </source>
</reference>